<proteinExistence type="inferred from homology"/>
<dbReference type="RefSeq" id="XP_014668948.1">
    <property type="nucleotide sequence ID" value="XM_014813462.1"/>
</dbReference>
<comment type="similarity">
    <text evidence="3">Belongs to the CENP-O/MCM21 family.</text>
</comment>
<dbReference type="InterPro" id="IPR018464">
    <property type="entry name" value="CENP-O"/>
</dbReference>
<keyword evidence="6" id="KW-0539">Nucleus</keyword>
<evidence type="ECO:0000256" key="6">
    <source>
        <dbReference type="ARBA" id="ARBA00023242"/>
    </source>
</evidence>
<evidence type="ECO:0000256" key="1">
    <source>
        <dbReference type="ARBA" id="ARBA00004123"/>
    </source>
</evidence>
<keyword evidence="8" id="KW-1185">Reference proteome</keyword>
<dbReference type="Pfam" id="PF09496">
    <property type="entry name" value="CENP-O"/>
    <property type="match status" value="1"/>
</dbReference>
<sequence length="166" mass="19554">MLTFNTAFQNKYYEPYYLELSSELRVCHHTLPPFVPLQVLLERYLYREKNVQQFLFELSNYLCSYVSRREQVNALQDNVKLVKESLQTSQSFDFVRFHLDCGTELDCGCCGKDMAEVIMTYDLKSIFPTTVKVRGREHSLKVSTDDCEYFKKMILPRAVDSMLTHM</sequence>
<dbReference type="Proteomes" id="UP000695022">
    <property type="component" value="Unplaced"/>
</dbReference>
<comment type="subcellular location">
    <subcellularLocation>
        <location evidence="2">Chromosome</location>
        <location evidence="2">Centromere</location>
    </subcellularLocation>
    <subcellularLocation>
        <location evidence="1">Nucleus</location>
    </subcellularLocation>
</comment>
<accession>A0ABM1E9S7</accession>
<dbReference type="PANTHER" id="PTHR14582">
    <property type="entry name" value="INNER KINETOCHORE SUBUNIT MAL2"/>
    <property type="match status" value="1"/>
</dbReference>
<name>A0ABM1E9S7_PRICU</name>
<evidence type="ECO:0000256" key="7">
    <source>
        <dbReference type="ARBA" id="ARBA00023328"/>
    </source>
</evidence>
<evidence type="ECO:0000313" key="8">
    <source>
        <dbReference type="Proteomes" id="UP000695022"/>
    </source>
</evidence>
<dbReference type="PANTHER" id="PTHR14582:SF1">
    <property type="entry name" value="CENTROMERE PROTEIN O"/>
    <property type="match status" value="1"/>
</dbReference>
<evidence type="ECO:0000256" key="2">
    <source>
        <dbReference type="ARBA" id="ARBA00004584"/>
    </source>
</evidence>
<evidence type="ECO:0000313" key="9">
    <source>
        <dbReference type="RefSeq" id="XP_014668948.1"/>
    </source>
</evidence>
<keyword evidence="5" id="KW-0158">Chromosome</keyword>
<organism evidence="8 9">
    <name type="scientific">Priapulus caudatus</name>
    <name type="common">Priapulid worm</name>
    <dbReference type="NCBI Taxonomy" id="37621"/>
    <lineage>
        <taxon>Eukaryota</taxon>
        <taxon>Metazoa</taxon>
        <taxon>Ecdysozoa</taxon>
        <taxon>Scalidophora</taxon>
        <taxon>Priapulida</taxon>
        <taxon>Priapulimorpha</taxon>
        <taxon>Priapulimorphida</taxon>
        <taxon>Priapulidae</taxon>
        <taxon>Priapulus</taxon>
    </lineage>
</organism>
<reference evidence="9" key="1">
    <citation type="submission" date="2025-08" db="UniProtKB">
        <authorList>
            <consortium name="RefSeq"/>
        </authorList>
    </citation>
    <scope>IDENTIFICATION</scope>
</reference>
<evidence type="ECO:0000256" key="3">
    <source>
        <dbReference type="ARBA" id="ARBA00007321"/>
    </source>
</evidence>
<keyword evidence="7" id="KW-0137">Centromere</keyword>
<protein>
    <recommendedName>
        <fullName evidence="4">Centromere protein O</fullName>
    </recommendedName>
</protein>
<evidence type="ECO:0000256" key="4">
    <source>
        <dbReference type="ARBA" id="ARBA00016395"/>
    </source>
</evidence>
<dbReference type="GeneID" id="106810177"/>
<evidence type="ECO:0000256" key="5">
    <source>
        <dbReference type="ARBA" id="ARBA00022454"/>
    </source>
</evidence>
<gene>
    <name evidence="9" type="primary">LOC106810177</name>
</gene>